<dbReference type="Pfam" id="PF00117">
    <property type="entry name" value="GATase"/>
    <property type="match status" value="1"/>
</dbReference>
<gene>
    <name evidence="10" type="ORF">SCAL_000011</name>
</gene>
<dbReference type="AlphaFoldDB" id="A0A1F2PBA5"/>
<dbReference type="InterPro" id="IPR050472">
    <property type="entry name" value="Anth_synth/Amidotransfase"/>
</dbReference>
<name>A0A1F2PBA5_9EURY</name>
<evidence type="ECO:0000256" key="5">
    <source>
        <dbReference type="ARBA" id="ARBA00022962"/>
    </source>
</evidence>
<dbReference type="GO" id="GO:0000162">
    <property type="term" value="P:L-tryptophan biosynthetic process"/>
    <property type="evidence" value="ECO:0007669"/>
    <property type="project" value="UniProtKB-KW"/>
</dbReference>
<dbReference type="PROSITE" id="PS51273">
    <property type="entry name" value="GATASE_TYPE_1"/>
    <property type="match status" value="1"/>
</dbReference>
<dbReference type="FunFam" id="3.40.50.880:FF:000003">
    <property type="entry name" value="Anthranilate synthase component II"/>
    <property type="match status" value="1"/>
</dbReference>
<organism evidence="10 11">
    <name type="scientific">Candidatus Syntropharchaeum caldarium</name>
    <dbReference type="NCBI Taxonomy" id="1838285"/>
    <lineage>
        <taxon>Archaea</taxon>
        <taxon>Methanobacteriati</taxon>
        <taxon>Methanobacteriota</taxon>
        <taxon>Stenosarchaea group</taxon>
        <taxon>Methanomicrobia</taxon>
        <taxon>Methanosarcinales</taxon>
        <taxon>ANME-2 cluster</taxon>
        <taxon>Candidatus Syntropharchaeum</taxon>
    </lineage>
</organism>
<evidence type="ECO:0000259" key="9">
    <source>
        <dbReference type="Pfam" id="PF00117"/>
    </source>
</evidence>
<evidence type="ECO:0000313" key="11">
    <source>
        <dbReference type="Proteomes" id="UP000186940"/>
    </source>
</evidence>
<comment type="pathway">
    <text evidence="1">Amino-acid biosynthesis; L-tryptophan biosynthesis; L-tryptophan from chorismate: step 1/5.</text>
</comment>
<dbReference type="PRINTS" id="PR00096">
    <property type="entry name" value="GATASE"/>
</dbReference>
<comment type="caution">
    <text evidence="10">The sequence shown here is derived from an EMBL/GenBank/DDBJ whole genome shotgun (WGS) entry which is preliminary data.</text>
</comment>
<keyword evidence="7" id="KW-0456">Lyase</keyword>
<sequence length="187" mass="20800">MKILFVNNFDSFVWNLVEYVSIFEKDTIVHPNTITLDKVRQINPDKIVISPGPGNPHKPRDVGSSLDIIREFKEIPILGVCMGHQAIAVAWGGKVAHAPTGPVHGKTSFVEHDGKTIFKGISNPLEAGRYHSLIVSELPDCFEVSASFEGMIMGIRHRDYPTEGIQFHPESILTGEGLKIIENFLRE</sequence>
<accession>A0A1F2PBA5</accession>
<reference evidence="10" key="1">
    <citation type="submission" date="2016-05" db="EMBL/GenBank/DDBJ databases">
        <title>Microbial consortia oxidize butane by reversing methanogenesis.</title>
        <authorList>
            <person name="Laso-Perez R."/>
            <person name="Richter M."/>
            <person name="Wegener G."/>
            <person name="Musat F."/>
        </authorList>
    </citation>
    <scope>NUCLEOTIDE SEQUENCE [LARGE SCALE GENOMIC DNA]</scope>
    <source>
        <strain evidence="10">BOX2</strain>
    </source>
</reference>
<dbReference type="PRINTS" id="PR00099">
    <property type="entry name" value="CPSGATASE"/>
</dbReference>
<dbReference type="Gene3D" id="3.40.50.880">
    <property type="match status" value="1"/>
</dbReference>
<dbReference type="STRING" id="1838285.SCAL_000011"/>
<dbReference type="PANTHER" id="PTHR43418">
    <property type="entry name" value="MULTIFUNCTIONAL TRYPTOPHAN BIOSYNTHESIS PROTEIN-RELATED"/>
    <property type="match status" value="1"/>
</dbReference>
<keyword evidence="6" id="KW-0057">Aromatic amino acid biosynthesis</keyword>
<dbReference type="GO" id="GO:0004049">
    <property type="term" value="F:anthranilate synthase activity"/>
    <property type="evidence" value="ECO:0007669"/>
    <property type="project" value="UniProtKB-EC"/>
</dbReference>
<evidence type="ECO:0000256" key="6">
    <source>
        <dbReference type="ARBA" id="ARBA00023141"/>
    </source>
</evidence>
<dbReference type="CDD" id="cd01743">
    <property type="entry name" value="GATase1_Anthranilate_Synthase"/>
    <property type="match status" value="1"/>
</dbReference>
<dbReference type="NCBIfam" id="TIGR00566">
    <property type="entry name" value="trpG_papA"/>
    <property type="match status" value="1"/>
</dbReference>
<evidence type="ECO:0000256" key="3">
    <source>
        <dbReference type="ARBA" id="ARBA00022605"/>
    </source>
</evidence>
<dbReference type="PRINTS" id="PR00097">
    <property type="entry name" value="ANTSNTHASEII"/>
</dbReference>
<evidence type="ECO:0000256" key="1">
    <source>
        <dbReference type="ARBA" id="ARBA00004873"/>
    </source>
</evidence>
<dbReference type="InterPro" id="IPR029062">
    <property type="entry name" value="Class_I_gatase-like"/>
</dbReference>
<dbReference type="InterPro" id="IPR006221">
    <property type="entry name" value="TrpG/PapA_dom"/>
</dbReference>
<comment type="catalytic activity">
    <reaction evidence="8">
        <text>chorismate + L-glutamine = anthranilate + pyruvate + L-glutamate + H(+)</text>
        <dbReference type="Rhea" id="RHEA:21732"/>
        <dbReference type="ChEBI" id="CHEBI:15361"/>
        <dbReference type="ChEBI" id="CHEBI:15378"/>
        <dbReference type="ChEBI" id="CHEBI:16567"/>
        <dbReference type="ChEBI" id="CHEBI:29748"/>
        <dbReference type="ChEBI" id="CHEBI:29985"/>
        <dbReference type="ChEBI" id="CHEBI:58359"/>
        <dbReference type="EC" id="4.1.3.27"/>
    </reaction>
</comment>
<keyword evidence="4" id="KW-0822">Tryptophan biosynthesis</keyword>
<keyword evidence="5" id="KW-0315">Glutamine amidotransferase</keyword>
<dbReference type="PANTHER" id="PTHR43418:SF4">
    <property type="entry name" value="MULTIFUNCTIONAL TRYPTOPHAN BIOSYNTHESIS PROTEIN"/>
    <property type="match status" value="1"/>
</dbReference>
<evidence type="ECO:0000256" key="8">
    <source>
        <dbReference type="ARBA" id="ARBA00047683"/>
    </source>
</evidence>
<evidence type="ECO:0000313" key="10">
    <source>
        <dbReference type="EMBL" id="OFV68335.1"/>
    </source>
</evidence>
<protein>
    <recommendedName>
        <fullName evidence="2">anthranilate synthase</fullName>
        <ecNumber evidence="2">4.1.3.27</ecNumber>
    </recommendedName>
</protein>
<evidence type="ECO:0000256" key="4">
    <source>
        <dbReference type="ARBA" id="ARBA00022822"/>
    </source>
</evidence>
<proteinExistence type="predicted"/>
<dbReference type="SUPFAM" id="SSF52317">
    <property type="entry name" value="Class I glutamine amidotransferase-like"/>
    <property type="match status" value="1"/>
</dbReference>
<keyword evidence="11" id="KW-1185">Reference proteome</keyword>
<dbReference type="Proteomes" id="UP000186940">
    <property type="component" value="Unassembled WGS sequence"/>
</dbReference>
<evidence type="ECO:0000256" key="2">
    <source>
        <dbReference type="ARBA" id="ARBA00012266"/>
    </source>
</evidence>
<feature type="domain" description="Glutamine amidotransferase" evidence="9">
    <location>
        <begin position="5"/>
        <end position="186"/>
    </location>
</feature>
<dbReference type="InterPro" id="IPR017926">
    <property type="entry name" value="GATASE"/>
</dbReference>
<dbReference type="EC" id="4.1.3.27" evidence="2"/>
<dbReference type="EMBL" id="LYOS01000001">
    <property type="protein sequence ID" value="OFV68335.1"/>
    <property type="molecule type" value="Genomic_DNA"/>
</dbReference>
<dbReference type="GO" id="GO:0005829">
    <property type="term" value="C:cytosol"/>
    <property type="evidence" value="ECO:0007669"/>
    <property type="project" value="TreeGrafter"/>
</dbReference>
<evidence type="ECO:0000256" key="7">
    <source>
        <dbReference type="ARBA" id="ARBA00023239"/>
    </source>
</evidence>
<keyword evidence="3" id="KW-0028">Amino-acid biosynthesis</keyword>